<dbReference type="Pfam" id="PF00924">
    <property type="entry name" value="MS_channel_2nd"/>
    <property type="match status" value="1"/>
</dbReference>
<dbReference type="Gene3D" id="1.10.287.1260">
    <property type="match status" value="1"/>
</dbReference>
<gene>
    <name evidence="7" type="ORF">Osc7112_4383</name>
</gene>
<evidence type="ECO:0000256" key="2">
    <source>
        <dbReference type="ARBA" id="ARBA00022692"/>
    </source>
</evidence>
<dbReference type="RefSeq" id="WP_015177933.1">
    <property type="nucleotide sequence ID" value="NC_019729.1"/>
</dbReference>
<comment type="subcellular location">
    <subcellularLocation>
        <location evidence="1">Membrane</location>
    </subcellularLocation>
</comment>
<dbReference type="AlphaFoldDB" id="K9VL77"/>
<dbReference type="GO" id="GO:0016020">
    <property type="term" value="C:membrane"/>
    <property type="evidence" value="ECO:0007669"/>
    <property type="project" value="UniProtKB-SubCell"/>
</dbReference>
<dbReference type="HOGENOM" id="CLU_1004141_0_0_3"/>
<dbReference type="SUPFAM" id="SSF50182">
    <property type="entry name" value="Sm-like ribonucleoproteins"/>
    <property type="match status" value="1"/>
</dbReference>
<keyword evidence="8" id="KW-1185">Reference proteome</keyword>
<evidence type="ECO:0000313" key="7">
    <source>
        <dbReference type="EMBL" id="AFZ08691.1"/>
    </source>
</evidence>
<keyword evidence="4 5" id="KW-0472">Membrane</keyword>
<evidence type="ECO:0000256" key="1">
    <source>
        <dbReference type="ARBA" id="ARBA00004370"/>
    </source>
</evidence>
<protein>
    <submittedName>
        <fullName evidence="7">MscS Mechanosensitive ion channel</fullName>
    </submittedName>
</protein>
<dbReference type="OrthoDB" id="9809206at2"/>
<dbReference type="Proteomes" id="UP000010478">
    <property type="component" value="Chromosome"/>
</dbReference>
<proteinExistence type="predicted"/>
<dbReference type="EMBL" id="CP003614">
    <property type="protein sequence ID" value="AFZ08691.1"/>
    <property type="molecule type" value="Genomic_DNA"/>
</dbReference>
<evidence type="ECO:0000313" key="8">
    <source>
        <dbReference type="Proteomes" id="UP000010478"/>
    </source>
</evidence>
<dbReference type="STRING" id="179408.Osc7112_4383"/>
<evidence type="ECO:0000256" key="4">
    <source>
        <dbReference type="ARBA" id="ARBA00023136"/>
    </source>
</evidence>
<name>K9VL77_9CYAN</name>
<dbReference type="InterPro" id="IPR045275">
    <property type="entry name" value="MscS_archaea/bacteria_type"/>
</dbReference>
<evidence type="ECO:0000256" key="3">
    <source>
        <dbReference type="ARBA" id="ARBA00022989"/>
    </source>
</evidence>
<dbReference type="Gene3D" id="2.30.30.60">
    <property type="match status" value="1"/>
</dbReference>
<feature type="domain" description="Mechanosensitive ion channel MscS" evidence="6">
    <location>
        <begin position="148"/>
        <end position="210"/>
    </location>
</feature>
<feature type="transmembrane region" description="Helical" evidence="5">
    <location>
        <begin position="60"/>
        <end position="81"/>
    </location>
</feature>
<dbReference type="eggNOG" id="COG0668">
    <property type="taxonomic scope" value="Bacteria"/>
</dbReference>
<dbReference type="KEGG" id="oni:Osc7112_4383"/>
<dbReference type="InterPro" id="IPR023408">
    <property type="entry name" value="MscS_beta-dom_sf"/>
</dbReference>
<evidence type="ECO:0000259" key="6">
    <source>
        <dbReference type="Pfam" id="PF00924"/>
    </source>
</evidence>
<keyword evidence="3 5" id="KW-1133">Transmembrane helix</keyword>
<dbReference type="InterPro" id="IPR010920">
    <property type="entry name" value="LSM_dom_sf"/>
</dbReference>
<feature type="transmembrane region" description="Helical" evidence="5">
    <location>
        <begin position="131"/>
        <end position="154"/>
    </location>
</feature>
<sequence>MKYMISLSVEYSINEGLEKSEISQRSIIGLKFLSSNLTMGVIIQHIQTSLLNLLGQAIEVMPSIAAAVVVLVLTNTAAKFVRRTISAATQQTVKSLSLRSLLVQIAFALTWAAGSLRACVIAFPAWRAADIISWLGLGSVGISFAFPDIFKYFLAEILLLLREPLQLGDRIIVEGFEGTVEKILLRSTQIISDRGERFIVPKAIVFTNSVRVLTTIPHRRTNLRLILACDTDLPEQWKPWLKLLPKLKAFCPKELQKLILQALRDLHKKNDPIAMWV</sequence>
<accession>K9VL77</accession>
<dbReference type="GO" id="GO:0008381">
    <property type="term" value="F:mechanosensitive monoatomic ion channel activity"/>
    <property type="evidence" value="ECO:0007669"/>
    <property type="project" value="InterPro"/>
</dbReference>
<organism evidence="7 8">
    <name type="scientific">Phormidium nigroviride PCC 7112</name>
    <dbReference type="NCBI Taxonomy" id="179408"/>
    <lineage>
        <taxon>Bacteria</taxon>
        <taxon>Bacillati</taxon>
        <taxon>Cyanobacteriota</taxon>
        <taxon>Cyanophyceae</taxon>
        <taxon>Oscillatoriophycideae</taxon>
        <taxon>Oscillatoriales</taxon>
        <taxon>Oscillatoriaceae</taxon>
        <taxon>Phormidium</taxon>
    </lineage>
</organism>
<dbReference type="InterPro" id="IPR006685">
    <property type="entry name" value="MscS_channel_2nd"/>
</dbReference>
<reference evidence="7 8" key="1">
    <citation type="submission" date="2012-05" db="EMBL/GenBank/DDBJ databases">
        <title>Finished chromosome of genome of Oscillatoria sp. PCC 7112.</title>
        <authorList>
            <consortium name="US DOE Joint Genome Institute"/>
            <person name="Gugger M."/>
            <person name="Coursin T."/>
            <person name="Rippka R."/>
            <person name="Tandeau De Marsac N."/>
            <person name="Huntemann M."/>
            <person name="Wei C.-L."/>
            <person name="Han J."/>
            <person name="Detter J.C."/>
            <person name="Han C."/>
            <person name="Tapia R."/>
            <person name="Davenport K."/>
            <person name="Daligault H."/>
            <person name="Erkkila T."/>
            <person name="Gu W."/>
            <person name="Munk A.C.C."/>
            <person name="Teshima H."/>
            <person name="Xu Y."/>
            <person name="Chain P."/>
            <person name="Chen A."/>
            <person name="Krypides N."/>
            <person name="Mavromatis K."/>
            <person name="Markowitz V."/>
            <person name="Szeto E."/>
            <person name="Ivanova N."/>
            <person name="Mikhailova N."/>
            <person name="Ovchinnikova G."/>
            <person name="Pagani I."/>
            <person name="Pati A."/>
            <person name="Goodwin L."/>
            <person name="Peters L."/>
            <person name="Pitluck S."/>
            <person name="Woyke T."/>
            <person name="Kerfeld C."/>
        </authorList>
    </citation>
    <scope>NUCLEOTIDE SEQUENCE [LARGE SCALE GENOMIC DNA]</scope>
    <source>
        <strain evidence="7 8">PCC 7112</strain>
    </source>
</reference>
<evidence type="ECO:0000256" key="5">
    <source>
        <dbReference type="SAM" id="Phobius"/>
    </source>
</evidence>
<dbReference type="PANTHER" id="PTHR30221">
    <property type="entry name" value="SMALL-CONDUCTANCE MECHANOSENSITIVE CHANNEL"/>
    <property type="match status" value="1"/>
</dbReference>
<feature type="transmembrane region" description="Helical" evidence="5">
    <location>
        <begin position="101"/>
        <end position="125"/>
    </location>
</feature>
<keyword evidence="2 5" id="KW-0812">Transmembrane</keyword>
<dbReference type="PANTHER" id="PTHR30221:SF1">
    <property type="entry name" value="SMALL-CONDUCTANCE MECHANOSENSITIVE CHANNEL"/>
    <property type="match status" value="1"/>
</dbReference>